<feature type="region of interest" description="Disordered" evidence="1">
    <location>
        <begin position="104"/>
        <end position="144"/>
    </location>
</feature>
<protein>
    <submittedName>
        <fullName evidence="2">Uncharacterized protein</fullName>
    </submittedName>
</protein>
<reference evidence="3" key="1">
    <citation type="journal article" date="2018" name="Nat. Microbiol.">
        <title>Leveraging single-cell genomics to expand the fungal tree of life.</title>
        <authorList>
            <person name="Ahrendt S.R."/>
            <person name="Quandt C.A."/>
            <person name="Ciobanu D."/>
            <person name="Clum A."/>
            <person name="Salamov A."/>
            <person name="Andreopoulos B."/>
            <person name="Cheng J.F."/>
            <person name="Woyke T."/>
            <person name="Pelin A."/>
            <person name="Henrissat B."/>
            <person name="Reynolds N.K."/>
            <person name="Benny G.L."/>
            <person name="Smith M.E."/>
            <person name="James T.Y."/>
            <person name="Grigoriev I.V."/>
        </authorList>
    </citation>
    <scope>NUCLEOTIDE SEQUENCE [LARGE SCALE GENOMIC DNA]</scope>
</reference>
<sequence length="200" mass="22197">MSATEDDDRLSVRLPSTIPMAAHHLCSSLRESLQTSRWAGPSSFSRLRRAATPTTVATFRTGTEHRRGESARRCRWSSSRMNTNLLGGSKVVTAGSRSLLEAMKAKRTRRGRADRWSGPTNGEDNDMGEGYAANERVGRTRRTASGLERAAADMTEMEGSFQCSFYRSEKPRSLASSQETPPEGRVERRTTALAYPGMRY</sequence>
<evidence type="ECO:0000256" key="1">
    <source>
        <dbReference type="SAM" id="MobiDB-lite"/>
    </source>
</evidence>
<gene>
    <name evidence="2" type="ORF">BDK51DRAFT_37030</name>
</gene>
<accession>A0A4V1IRN4</accession>
<evidence type="ECO:0000313" key="2">
    <source>
        <dbReference type="EMBL" id="RKO90667.1"/>
    </source>
</evidence>
<dbReference type="EMBL" id="KZ995441">
    <property type="protein sequence ID" value="RKO90667.1"/>
    <property type="molecule type" value="Genomic_DNA"/>
</dbReference>
<dbReference type="AlphaFoldDB" id="A0A4V1IRN4"/>
<proteinExistence type="predicted"/>
<feature type="region of interest" description="Disordered" evidence="1">
    <location>
        <begin position="168"/>
        <end position="200"/>
    </location>
</feature>
<name>A0A4V1IRN4_9FUNG</name>
<evidence type="ECO:0000313" key="3">
    <source>
        <dbReference type="Proteomes" id="UP000269721"/>
    </source>
</evidence>
<dbReference type="Proteomes" id="UP000269721">
    <property type="component" value="Unassembled WGS sequence"/>
</dbReference>
<keyword evidence="3" id="KW-1185">Reference proteome</keyword>
<organism evidence="2 3">
    <name type="scientific">Blyttiomyces helicus</name>
    <dbReference type="NCBI Taxonomy" id="388810"/>
    <lineage>
        <taxon>Eukaryota</taxon>
        <taxon>Fungi</taxon>
        <taxon>Fungi incertae sedis</taxon>
        <taxon>Chytridiomycota</taxon>
        <taxon>Chytridiomycota incertae sedis</taxon>
        <taxon>Chytridiomycetes</taxon>
        <taxon>Chytridiomycetes incertae sedis</taxon>
        <taxon>Blyttiomyces</taxon>
    </lineage>
</organism>